<keyword evidence="3" id="KW-0732">Signal</keyword>
<name>A0ABD3GKQ7_9MARC</name>
<dbReference type="PANTHER" id="PTHR10166:SF37">
    <property type="entry name" value="STOLID, ISOFORM H"/>
    <property type="match status" value="1"/>
</dbReference>
<dbReference type="EMBL" id="JBJQOH010000007">
    <property type="protein sequence ID" value="KAL3679019.1"/>
    <property type="molecule type" value="Genomic_DNA"/>
</dbReference>
<evidence type="ECO:0000256" key="1">
    <source>
        <dbReference type="SAM" id="MobiDB-lite"/>
    </source>
</evidence>
<protein>
    <recommendedName>
        <fullName evidence="4">VWFA domain-containing protein</fullName>
    </recommendedName>
</protein>
<dbReference type="Proteomes" id="UP001633002">
    <property type="component" value="Unassembled WGS sequence"/>
</dbReference>
<sequence length="632" mass="68803">MGIVLKINMSVLLALLFWGCCLQQIQASSQQPSGNDLFKRAQDGVITIANALSKAYDNSCPESCDMNCSQDLCGPLPDKSSPICFQKARNESVLFNCTNQNQEQSCRSVRVTNDRSSITYVREGGNRQRDATIFQRSALCRTLGLDNTFSQVSNAFGPYFAQYYVGTIDGTLRTFPGREDGSENCLVYDSRKRPWYNGAISYPNHLVILVDRGSTMKEDATVSTSTSPGTRLDYAKVFAASLMETLYVGSYVNFFSFGGGTVDPYKTSIQVLFNFDNPQGHPELESLKSQIRSTNASDSSTEPDEFVMALNTIIKAYDSVESANQNLLRNIILFTDGAFTGNINYTDPSVGAVISEATSRNVTLFIYGMSSNAFVGDSAGLQKLSTTVHGHYQNIQNDPDLRDPLLSMASYSGYLATSHRNLYDNSPFWNRNYKDFFAVGDIVTVATPVFTAGFSFIGVAAIDIILDELGPETGSPMRDDFTAALKQQRDKQNALLSAVSSPAEIPNTFNDSTNCSNAWPGYLCLPGADSGTLFAQRSCCNSCGFDSGINGTSNGNKSLAFIVGPSIGRALLLMILVAGMICGFRKKPSACKQQTRASGERPQQIQLTSSQKGDKNFGYTKLSIGSRNNEGI</sequence>
<dbReference type="CDD" id="cd00198">
    <property type="entry name" value="vWFA"/>
    <property type="match status" value="1"/>
</dbReference>
<gene>
    <name evidence="5" type="ORF">R1sor_021975</name>
</gene>
<dbReference type="Gene3D" id="3.40.50.410">
    <property type="entry name" value="von Willebrand factor, type A domain"/>
    <property type="match status" value="1"/>
</dbReference>
<keyword evidence="2" id="KW-0812">Transmembrane</keyword>
<feature type="compositionally biased region" description="Polar residues" evidence="1">
    <location>
        <begin position="594"/>
        <end position="611"/>
    </location>
</feature>
<feature type="region of interest" description="Disordered" evidence="1">
    <location>
        <begin position="594"/>
        <end position="632"/>
    </location>
</feature>
<dbReference type="InterPro" id="IPR051173">
    <property type="entry name" value="Ca_channel_alpha-2/delta"/>
</dbReference>
<dbReference type="PROSITE" id="PS50234">
    <property type="entry name" value="VWFA"/>
    <property type="match status" value="1"/>
</dbReference>
<evidence type="ECO:0000256" key="2">
    <source>
        <dbReference type="SAM" id="Phobius"/>
    </source>
</evidence>
<dbReference type="InterPro" id="IPR036465">
    <property type="entry name" value="vWFA_dom_sf"/>
</dbReference>
<feature type="compositionally biased region" description="Polar residues" evidence="1">
    <location>
        <begin position="623"/>
        <end position="632"/>
    </location>
</feature>
<keyword evidence="2" id="KW-1133">Transmembrane helix</keyword>
<keyword evidence="6" id="KW-1185">Reference proteome</keyword>
<evidence type="ECO:0000256" key="3">
    <source>
        <dbReference type="SAM" id="SignalP"/>
    </source>
</evidence>
<evidence type="ECO:0000313" key="6">
    <source>
        <dbReference type="Proteomes" id="UP001633002"/>
    </source>
</evidence>
<evidence type="ECO:0000259" key="4">
    <source>
        <dbReference type="PROSITE" id="PS50234"/>
    </source>
</evidence>
<organism evidence="5 6">
    <name type="scientific">Riccia sorocarpa</name>
    <dbReference type="NCBI Taxonomy" id="122646"/>
    <lineage>
        <taxon>Eukaryota</taxon>
        <taxon>Viridiplantae</taxon>
        <taxon>Streptophyta</taxon>
        <taxon>Embryophyta</taxon>
        <taxon>Marchantiophyta</taxon>
        <taxon>Marchantiopsida</taxon>
        <taxon>Marchantiidae</taxon>
        <taxon>Marchantiales</taxon>
        <taxon>Ricciaceae</taxon>
        <taxon>Riccia</taxon>
    </lineage>
</organism>
<evidence type="ECO:0000313" key="5">
    <source>
        <dbReference type="EMBL" id="KAL3679019.1"/>
    </source>
</evidence>
<dbReference type="InterPro" id="IPR002035">
    <property type="entry name" value="VWF_A"/>
</dbReference>
<reference evidence="5 6" key="1">
    <citation type="submission" date="2024-09" db="EMBL/GenBank/DDBJ databases">
        <title>Chromosome-scale assembly of Riccia sorocarpa.</title>
        <authorList>
            <person name="Paukszto L."/>
        </authorList>
    </citation>
    <scope>NUCLEOTIDE SEQUENCE [LARGE SCALE GENOMIC DNA]</scope>
    <source>
        <strain evidence="5">LP-2024</strain>
        <tissue evidence="5">Aerial parts of the thallus</tissue>
    </source>
</reference>
<comment type="caution">
    <text evidence="5">The sequence shown here is derived from an EMBL/GenBank/DDBJ whole genome shotgun (WGS) entry which is preliminary data.</text>
</comment>
<dbReference type="Pfam" id="PF00092">
    <property type="entry name" value="VWA"/>
    <property type="match status" value="1"/>
</dbReference>
<dbReference type="SUPFAM" id="SSF53300">
    <property type="entry name" value="vWA-like"/>
    <property type="match status" value="1"/>
</dbReference>
<accession>A0ABD3GKQ7</accession>
<proteinExistence type="predicted"/>
<keyword evidence="2" id="KW-0472">Membrane</keyword>
<dbReference type="AlphaFoldDB" id="A0ABD3GKQ7"/>
<feature type="transmembrane region" description="Helical" evidence="2">
    <location>
        <begin position="559"/>
        <end position="584"/>
    </location>
</feature>
<dbReference type="PANTHER" id="PTHR10166">
    <property type="entry name" value="VOLTAGE-DEPENDENT CALCIUM CHANNEL SUBUNIT ALPHA-2/DELTA-RELATED"/>
    <property type="match status" value="1"/>
</dbReference>
<feature type="chain" id="PRO_5044845926" description="VWFA domain-containing protein" evidence="3">
    <location>
        <begin position="28"/>
        <end position="632"/>
    </location>
</feature>
<feature type="domain" description="VWFA" evidence="4">
    <location>
        <begin position="205"/>
        <end position="409"/>
    </location>
</feature>
<feature type="signal peptide" evidence="3">
    <location>
        <begin position="1"/>
        <end position="27"/>
    </location>
</feature>
<dbReference type="SMART" id="SM00327">
    <property type="entry name" value="VWA"/>
    <property type="match status" value="1"/>
</dbReference>